<keyword evidence="4" id="KW-1185">Reference proteome</keyword>
<dbReference type="PANTHER" id="PTHR31088">
    <property type="entry name" value="MEMBRANE-ASSOCIATED PROTEIN VIPP1, CHLOROPLASTIC"/>
    <property type="match status" value="1"/>
</dbReference>
<dbReference type="STRING" id="1601833.SAMN05518684_105117"/>
<dbReference type="PANTHER" id="PTHR31088:SF6">
    <property type="entry name" value="PHAGE SHOCK PROTEIN A"/>
    <property type="match status" value="1"/>
</dbReference>
<feature type="coiled-coil region" evidence="2">
    <location>
        <begin position="111"/>
        <end position="138"/>
    </location>
</feature>
<organism evidence="3 4">
    <name type="scientific">Salipaludibacillus aurantiacus</name>
    <dbReference type="NCBI Taxonomy" id="1601833"/>
    <lineage>
        <taxon>Bacteria</taxon>
        <taxon>Bacillati</taxon>
        <taxon>Bacillota</taxon>
        <taxon>Bacilli</taxon>
        <taxon>Bacillales</taxon>
        <taxon>Bacillaceae</taxon>
    </lineage>
</organism>
<sequence length="218" mass="26023">MANVFTRLMDSIEGDIQAFLDKKDEKNPMQALNHYLRQSEKETEKVRQLIERQRRLKDEFSSERKEADLMADKRRDQAEIAEKAGEHELADYARKDYEEYRARAERLTYSEIEAMRQLEALEKKYEEMNHKLKDMRLRRMEMMGRENVARARHQISKLDTGAGEKPYSRFADMERYIEELEHKVNNDYYRHTFDSKIARIEKQINSGGASSESNEKMV</sequence>
<dbReference type="Pfam" id="PF04012">
    <property type="entry name" value="PspA_IM30"/>
    <property type="match status" value="1"/>
</dbReference>
<evidence type="ECO:0000313" key="3">
    <source>
        <dbReference type="EMBL" id="SER92093.1"/>
    </source>
</evidence>
<evidence type="ECO:0000313" key="4">
    <source>
        <dbReference type="Proteomes" id="UP000198571"/>
    </source>
</evidence>
<name>A0A1H9T691_9BACI</name>
<feature type="coiled-coil region" evidence="2">
    <location>
        <begin position="32"/>
        <end position="66"/>
    </location>
</feature>
<dbReference type="EMBL" id="FOGT01000005">
    <property type="protein sequence ID" value="SER92093.1"/>
    <property type="molecule type" value="Genomic_DNA"/>
</dbReference>
<evidence type="ECO:0000256" key="2">
    <source>
        <dbReference type="SAM" id="Coils"/>
    </source>
</evidence>
<dbReference type="RefSeq" id="WP_093049774.1">
    <property type="nucleotide sequence ID" value="NZ_FOGT01000005.1"/>
</dbReference>
<dbReference type="InterPro" id="IPR007157">
    <property type="entry name" value="PspA_VIPP1"/>
</dbReference>
<gene>
    <name evidence="3" type="ORF">SAMN05518684_105117</name>
</gene>
<accession>A0A1H9T691</accession>
<protein>
    <submittedName>
        <fullName evidence="3">Phage shock protein A</fullName>
    </submittedName>
</protein>
<keyword evidence="2" id="KW-0175">Coiled coil</keyword>
<dbReference type="AlphaFoldDB" id="A0A1H9T691"/>
<dbReference type="Proteomes" id="UP000198571">
    <property type="component" value="Unassembled WGS sequence"/>
</dbReference>
<evidence type="ECO:0000256" key="1">
    <source>
        <dbReference type="ARBA" id="ARBA00043985"/>
    </source>
</evidence>
<proteinExistence type="inferred from homology"/>
<comment type="similarity">
    <text evidence="1">Belongs to the PspA/Vipp/IM30 family.</text>
</comment>
<reference evidence="4" key="1">
    <citation type="submission" date="2016-10" db="EMBL/GenBank/DDBJ databases">
        <authorList>
            <person name="Varghese N."/>
            <person name="Submissions S."/>
        </authorList>
    </citation>
    <scope>NUCLEOTIDE SEQUENCE [LARGE SCALE GENOMIC DNA]</scope>
    <source>
        <strain evidence="4">S9</strain>
    </source>
</reference>
<dbReference type="OrthoDB" id="2366053at2"/>